<evidence type="ECO:0000256" key="3">
    <source>
        <dbReference type="ARBA" id="ARBA00022833"/>
    </source>
</evidence>
<dbReference type="Gene3D" id="4.10.1060.10">
    <property type="entry name" value="Zinc finger, RanBP2-type"/>
    <property type="match status" value="2"/>
</dbReference>
<feature type="compositionally biased region" description="Polar residues" evidence="5">
    <location>
        <begin position="151"/>
        <end position="162"/>
    </location>
</feature>
<dbReference type="AlphaFoldDB" id="W4JZY1"/>
<feature type="region of interest" description="Disordered" evidence="5">
    <location>
        <begin position="129"/>
        <end position="554"/>
    </location>
</feature>
<dbReference type="EMBL" id="KI925461">
    <property type="protein sequence ID" value="ETW79128.1"/>
    <property type="molecule type" value="Genomic_DNA"/>
</dbReference>
<dbReference type="PROSITE" id="PS01358">
    <property type="entry name" value="ZF_RANBP2_1"/>
    <property type="match status" value="2"/>
</dbReference>
<evidence type="ECO:0000256" key="1">
    <source>
        <dbReference type="ARBA" id="ARBA00022723"/>
    </source>
</evidence>
<protein>
    <recommendedName>
        <fullName evidence="6">RanBP2-type domain-containing protein</fullName>
    </recommendedName>
</protein>
<dbReference type="STRING" id="747525.W4JZY1"/>
<feature type="domain" description="RanBP2-type" evidence="6">
    <location>
        <begin position="749"/>
        <end position="779"/>
    </location>
</feature>
<dbReference type="OrthoDB" id="79830at2759"/>
<evidence type="ECO:0000259" key="6">
    <source>
        <dbReference type="PROSITE" id="PS50199"/>
    </source>
</evidence>
<feature type="compositionally biased region" description="Basic and acidic residues" evidence="5">
    <location>
        <begin position="332"/>
        <end position="344"/>
    </location>
</feature>
<feature type="compositionally biased region" description="Polar residues" evidence="5">
    <location>
        <begin position="509"/>
        <end position="518"/>
    </location>
</feature>
<accession>W4JZY1</accession>
<dbReference type="Proteomes" id="UP000030671">
    <property type="component" value="Unassembled WGS sequence"/>
</dbReference>
<dbReference type="InParanoid" id="W4JZY1"/>
<dbReference type="GeneID" id="20675651"/>
<feature type="compositionally biased region" description="Pro residues" evidence="5">
    <location>
        <begin position="233"/>
        <end position="243"/>
    </location>
</feature>
<gene>
    <name evidence="7" type="ORF">HETIRDRAFT_445856</name>
</gene>
<feature type="compositionally biased region" description="Pro residues" evidence="5">
    <location>
        <begin position="520"/>
        <end position="530"/>
    </location>
</feature>
<reference evidence="7 8" key="1">
    <citation type="journal article" date="2012" name="New Phytol.">
        <title>Insight into trade-off between wood decay and parasitism from the genome of a fungal forest pathogen.</title>
        <authorList>
            <person name="Olson A."/>
            <person name="Aerts A."/>
            <person name="Asiegbu F."/>
            <person name="Belbahri L."/>
            <person name="Bouzid O."/>
            <person name="Broberg A."/>
            <person name="Canback B."/>
            <person name="Coutinho P.M."/>
            <person name="Cullen D."/>
            <person name="Dalman K."/>
            <person name="Deflorio G."/>
            <person name="van Diepen L.T."/>
            <person name="Dunand C."/>
            <person name="Duplessis S."/>
            <person name="Durling M."/>
            <person name="Gonthier P."/>
            <person name="Grimwood J."/>
            <person name="Fossdal C.G."/>
            <person name="Hansson D."/>
            <person name="Henrissat B."/>
            <person name="Hietala A."/>
            <person name="Himmelstrand K."/>
            <person name="Hoffmeister D."/>
            <person name="Hogberg N."/>
            <person name="James T.Y."/>
            <person name="Karlsson M."/>
            <person name="Kohler A."/>
            <person name="Kues U."/>
            <person name="Lee Y.H."/>
            <person name="Lin Y.C."/>
            <person name="Lind M."/>
            <person name="Lindquist E."/>
            <person name="Lombard V."/>
            <person name="Lucas S."/>
            <person name="Lunden K."/>
            <person name="Morin E."/>
            <person name="Murat C."/>
            <person name="Park J."/>
            <person name="Raffaello T."/>
            <person name="Rouze P."/>
            <person name="Salamov A."/>
            <person name="Schmutz J."/>
            <person name="Solheim H."/>
            <person name="Stahlberg J."/>
            <person name="Velez H."/>
            <person name="de Vries R.P."/>
            <person name="Wiebenga A."/>
            <person name="Woodward S."/>
            <person name="Yakovlev I."/>
            <person name="Garbelotto M."/>
            <person name="Martin F."/>
            <person name="Grigoriev I.V."/>
            <person name="Stenlid J."/>
        </authorList>
    </citation>
    <scope>NUCLEOTIDE SEQUENCE [LARGE SCALE GENOMIC DNA]</scope>
    <source>
        <strain evidence="7 8">TC 32-1</strain>
    </source>
</reference>
<dbReference type="eggNOG" id="KOG0864">
    <property type="taxonomic scope" value="Eukaryota"/>
</dbReference>
<dbReference type="GO" id="GO:0008270">
    <property type="term" value="F:zinc ion binding"/>
    <property type="evidence" value="ECO:0007669"/>
    <property type="project" value="UniProtKB-KW"/>
</dbReference>
<feature type="compositionally biased region" description="Basic residues" evidence="5">
    <location>
        <begin position="358"/>
        <end position="367"/>
    </location>
</feature>
<keyword evidence="1" id="KW-0479">Metal-binding</keyword>
<dbReference type="InterPro" id="IPR001876">
    <property type="entry name" value="Znf_RanBP2"/>
</dbReference>
<dbReference type="KEGG" id="hir:HETIRDRAFT_445856"/>
<evidence type="ECO:0000313" key="7">
    <source>
        <dbReference type="EMBL" id="ETW79128.1"/>
    </source>
</evidence>
<feature type="compositionally biased region" description="Low complexity" evidence="5">
    <location>
        <begin position="223"/>
        <end position="232"/>
    </location>
</feature>
<keyword evidence="8" id="KW-1185">Reference proteome</keyword>
<keyword evidence="2 4" id="KW-0863">Zinc-finger</keyword>
<organism evidence="7 8">
    <name type="scientific">Heterobasidion irregulare (strain TC 32-1)</name>
    <dbReference type="NCBI Taxonomy" id="747525"/>
    <lineage>
        <taxon>Eukaryota</taxon>
        <taxon>Fungi</taxon>
        <taxon>Dikarya</taxon>
        <taxon>Basidiomycota</taxon>
        <taxon>Agaricomycotina</taxon>
        <taxon>Agaricomycetes</taxon>
        <taxon>Russulales</taxon>
        <taxon>Bondarzewiaceae</taxon>
        <taxon>Heterobasidion</taxon>
        <taxon>Heterobasidion annosum species complex</taxon>
    </lineage>
</organism>
<dbReference type="Pfam" id="PF00641">
    <property type="entry name" value="Zn_ribbon_RanBP"/>
    <property type="match status" value="2"/>
</dbReference>
<dbReference type="HOGENOM" id="CLU_015888_0_0_1"/>
<feature type="compositionally biased region" description="Pro residues" evidence="5">
    <location>
        <begin position="291"/>
        <end position="300"/>
    </location>
</feature>
<feature type="compositionally biased region" description="Basic and acidic residues" evidence="5">
    <location>
        <begin position="368"/>
        <end position="389"/>
    </location>
</feature>
<feature type="region of interest" description="Disordered" evidence="5">
    <location>
        <begin position="586"/>
        <end position="611"/>
    </location>
</feature>
<sequence length="830" mass="88773">MVMHQRLRPLRMLHRPLLFKTSQNVVMRSESAVHASQSQFAMENAIDLTSPPRADRHISSLQTAKSPVENLEKVKRYLQDREDGRGLHQVEVIGLVSLLQGSVQGTFVLPLPQQLRLIKCVADMDKDEPFRFSSSPTPDRGDTPFRMGSPGPSTTNPQTSRKTLAKNPNGVYRWQGAGSARPRNRYQSPAFGPPRMTPSKITLSAPQTPPKTDAKRRRVGPDASSPQRVQAPAPSPPPAPLPRAQPTAGPSTFPVSNSSSSGMPPANGSANGAAAAKSNNPSTPRLRMVVPPKPTTPAVPSPLRQAWGHSDLPPLPPAHQKQPTRAATLMEELIKEAAPQKKLDVANPYQEGSPVRPPAKKSRKKRKTSEERKQKEKEKEEMEKEKAFEKLSPQRMVEATVPKGMKRARPPPDLVKTASPPKANGINQFVEPRRSTRLTKSTGKVISNGANEISKDKATAPVIEEVPDEEDERPFPKRQKQYAVTIEEVEDVDMPQPATRTSEIIEPMDTSSPSSAFTPQPAPVPKPGPPSNSNSHALFGAKPAFGLKSSAPKEPSKLRFGFAAETEEKPAEVKVSAPIAVSVPPSKASSFLSTAQTTVPKPAPTAKPSIPAPASPASFTLKGPAPIPVSAFTPPPAPKLSHSALPTPEFSAQPTTSTSMVKPKVDPKDTARALRGSALPSFSFIIPTQISQKHNKERDAAKAIGPTSLPAFKFSWDAKDRDAVASSGAIASIGAPFNWAAAGMKAPVKVGGTWTCSLCQLSNPDSAQDCSVCETKRPSTAPTPASGGFNWAAAGMKAPTKAGGTWICSLCNLSNPSSAIECTVCEAKRP</sequence>
<keyword evidence="3" id="KW-0862">Zinc</keyword>
<feature type="compositionally biased region" description="Low complexity" evidence="5">
    <location>
        <begin position="256"/>
        <end position="282"/>
    </location>
</feature>
<evidence type="ECO:0000256" key="5">
    <source>
        <dbReference type="SAM" id="MobiDB-lite"/>
    </source>
</evidence>
<feature type="compositionally biased region" description="Polar residues" evidence="5">
    <location>
        <begin position="438"/>
        <end position="451"/>
    </location>
</feature>
<dbReference type="SMART" id="SM00547">
    <property type="entry name" value="ZnF_RBZ"/>
    <property type="match status" value="2"/>
</dbReference>
<evidence type="ECO:0000313" key="8">
    <source>
        <dbReference type="Proteomes" id="UP000030671"/>
    </source>
</evidence>
<evidence type="ECO:0000256" key="4">
    <source>
        <dbReference type="PROSITE-ProRule" id="PRU00322"/>
    </source>
</evidence>
<evidence type="ECO:0000256" key="2">
    <source>
        <dbReference type="ARBA" id="ARBA00022771"/>
    </source>
</evidence>
<feature type="domain" description="RanBP2-type" evidence="6">
    <location>
        <begin position="801"/>
        <end position="830"/>
    </location>
</feature>
<proteinExistence type="predicted"/>
<dbReference type="RefSeq" id="XP_009549392.1">
    <property type="nucleotide sequence ID" value="XM_009551097.1"/>
</dbReference>
<name>W4JZY1_HETIT</name>
<feature type="compositionally biased region" description="Pro residues" evidence="5">
    <location>
        <begin position="601"/>
        <end position="611"/>
    </location>
</feature>
<dbReference type="PROSITE" id="PS50199">
    <property type="entry name" value="ZF_RANBP2_2"/>
    <property type="match status" value="2"/>
</dbReference>